<keyword evidence="3" id="KW-1185">Reference proteome</keyword>
<evidence type="ECO:0000313" key="3">
    <source>
        <dbReference type="Proteomes" id="UP000193642"/>
    </source>
</evidence>
<proteinExistence type="predicted"/>
<accession>A0A1Y2CGM4</accession>
<reference evidence="2 3" key="1">
    <citation type="submission" date="2016-07" db="EMBL/GenBank/DDBJ databases">
        <title>Pervasive Adenine N6-methylation of Active Genes in Fungi.</title>
        <authorList>
            <consortium name="DOE Joint Genome Institute"/>
            <person name="Mondo S.J."/>
            <person name="Dannebaum R.O."/>
            <person name="Kuo R.C."/>
            <person name="Labutti K."/>
            <person name="Haridas S."/>
            <person name="Kuo A."/>
            <person name="Salamov A."/>
            <person name="Ahrendt S.R."/>
            <person name="Lipzen A."/>
            <person name="Sullivan W."/>
            <person name="Andreopoulos W.B."/>
            <person name="Clum A."/>
            <person name="Lindquist E."/>
            <person name="Daum C."/>
            <person name="Ramamoorthy G.K."/>
            <person name="Gryganskyi A."/>
            <person name="Culley D."/>
            <person name="Magnuson J.K."/>
            <person name="James T.Y."/>
            <person name="O'Malley M.A."/>
            <person name="Stajich J.E."/>
            <person name="Spatafora J.W."/>
            <person name="Visel A."/>
            <person name="Grigoriev I.V."/>
        </authorList>
    </citation>
    <scope>NUCLEOTIDE SEQUENCE [LARGE SCALE GENOMIC DNA]</scope>
    <source>
        <strain evidence="2 3">JEL800</strain>
    </source>
</reference>
<dbReference type="AlphaFoldDB" id="A0A1Y2CGM4"/>
<organism evidence="2 3">
    <name type="scientific">Rhizoclosmatium globosum</name>
    <dbReference type="NCBI Taxonomy" id="329046"/>
    <lineage>
        <taxon>Eukaryota</taxon>
        <taxon>Fungi</taxon>
        <taxon>Fungi incertae sedis</taxon>
        <taxon>Chytridiomycota</taxon>
        <taxon>Chytridiomycota incertae sedis</taxon>
        <taxon>Chytridiomycetes</taxon>
        <taxon>Chytridiales</taxon>
        <taxon>Chytriomycetaceae</taxon>
        <taxon>Rhizoclosmatium</taxon>
    </lineage>
</organism>
<feature type="region of interest" description="Disordered" evidence="1">
    <location>
        <begin position="37"/>
        <end position="86"/>
    </location>
</feature>
<gene>
    <name evidence="2" type="ORF">BCR33DRAFT_715986</name>
</gene>
<comment type="caution">
    <text evidence="2">The sequence shown here is derived from an EMBL/GenBank/DDBJ whole genome shotgun (WGS) entry which is preliminary data.</text>
</comment>
<dbReference type="Proteomes" id="UP000193642">
    <property type="component" value="Unassembled WGS sequence"/>
</dbReference>
<dbReference type="OrthoDB" id="10501223at2759"/>
<evidence type="ECO:0000313" key="2">
    <source>
        <dbReference type="EMBL" id="ORY45974.1"/>
    </source>
</evidence>
<dbReference type="EMBL" id="MCGO01000018">
    <property type="protein sequence ID" value="ORY45974.1"/>
    <property type="molecule type" value="Genomic_DNA"/>
</dbReference>
<sequence>MIVILGVLIGLTALCCVSCVGVGLKQVVSRLLSRATSAKAKAESDSASVNSASSRKGLTSSSPFSSKSPSETSRTGSPDSSSASSFNGFNGFNGFNQVLVSEKMRAKLKQLEDQRKEEDLP</sequence>
<name>A0A1Y2CGM4_9FUNG</name>
<evidence type="ECO:0000256" key="1">
    <source>
        <dbReference type="SAM" id="MobiDB-lite"/>
    </source>
</evidence>
<protein>
    <submittedName>
        <fullName evidence="2">Uncharacterized protein</fullName>
    </submittedName>
</protein>